<protein>
    <recommendedName>
        <fullName evidence="3">tRNA threonylcarbamoyladenosine biosynthesis protein TsaE</fullName>
    </recommendedName>
    <alternativeName>
        <fullName evidence="10">t(6)A37 threonylcarbamoyladenosine biosynthesis protein TsaE</fullName>
    </alternativeName>
</protein>
<dbReference type="Pfam" id="PF02367">
    <property type="entry name" value="TsaE"/>
    <property type="match status" value="1"/>
</dbReference>
<organism evidence="11 12">
    <name type="scientific">Oenococcus kitaharae DSM 17330</name>
    <dbReference type="NCBI Taxonomy" id="1045004"/>
    <lineage>
        <taxon>Bacteria</taxon>
        <taxon>Bacillati</taxon>
        <taxon>Bacillota</taxon>
        <taxon>Bacilli</taxon>
        <taxon>Lactobacillales</taxon>
        <taxon>Lactobacillaceae</taxon>
        <taxon>Oenococcus</taxon>
    </lineage>
</organism>
<dbReference type="GO" id="GO:0005737">
    <property type="term" value="C:cytoplasm"/>
    <property type="evidence" value="ECO:0007669"/>
    <property type="project" value="UniProtKB-SubCell"/>
</dbReference>
<dbReference type="GO" id="GO:0002949">
    <property type="term" value="P:tRNA threonylcarbamoyladenosine modification"/>
    <property type="evidence" value="ECO:0007669"/>
    <property type="project" value="InterPro"/>
</dbReference>
<comment type="similarity">
    <text evidence="2">Belongs to the TsaE family.</text>
</comment>
<evidence type="ECO:0000256" key="5">
    <source>
        <dbReference type="ARBA" id="ARBA00022694"/>
    </source>
</evidence>
<evidence type="ECO:0000256" key="9">
    <source>
        <dbReference type="ARBA" id="ARBA00022842"/>
    </source>
</evidence>
<comment type="subcellular location">
    <subcellularLocation>
        <location evidence="1">Cytoplasm</location>
    </subcellularLocation>
</comment>
<evidence type="ECO:0000256" key="7">
    <source>
        <dbReference type="ARBA" id="ARBA00022741"/>
    </source>
</evidence>
<sequence length="152" mass="17097">MIFLKKQSLADTKKLAEHLAGFLSAGDLILLRGNLGAGKTTFTRQLVHALSDDPDLIVNSPTFTILQQYTGHGLPFPVYHFDAYRLETIGAADQGFEDYIGADGLTLVEWPDYMKEILPDQYLEIAFSYDGQDRDVRLTAHGARYEKMLDRL</sequence>
<dbReference type="AlphaFoldDB" id="G9WHL8"/>
<evidence type="ECO:0000256" key="3">
    <source>
        <dbReference type="ARBA" id="ARBA00019010"/>
    </source>
</evidence>
<name>G9WHL8_9LACO</name>
<comment type="caution">
    <text evidence="11">The sequence shown here is derived from an EMBL/GenBank/DDBJ whole genome shotgun (WGS) entry which is preliminary data.</text>
</comment>
<dbReference type="InterPro" id="IPR003442">
    <property type="entry name" value="T6A_TsaE"/>
</dbReference>
<dbReference type="InterPro" id="IPR027417">
    <property type="entry name" value="P-loop_NTPase"/>
</dbReference>
<dbReference type="HOGENOM" id="CLU_087829_3_0_9"/>
<evidence type="ECO:0000256" key="1">
    <source>
        <dbReference type="ARBA" id="ARBA00004496"/>
    </source>
</evidence>
<gene>
    <name evidence="11" type="ORF">OKIT_0232</name>
</gene>
<dbReference type="GO" id="GO:0005524">
    <property type="term" value="F:ATP binding"/>
    <property type="evidence" value="ECO:0007669"/>
    <property type="project" value="UniProtKB-KW"/>
</dbReference>
<keyword evidence="6" id="KW-0479">Metal-binding</keyword>
<dbReference type="eggNOG" id="COG0802">
    <property type="taxonomic scope" value="Bacteria"/>
</dbReference>
<dbReference type="NCBIfam" id="TIGR00150">
    <property type="entry name" value="T6A_YjeE"/>
    <property type="match status" value="1"/>
</dbReference>
<evidence type="ECO:0000256" key="8">
    <source>
        <dbReference type="ARBA" id="ARBA00022840"/>
    </source>
</evidence>
<keyword evidence="12" id="KW-1185">Reference proteome</keyword>
<dbReference type="OrthoDB" id="9815896at2"/>
<evidence type="ECO:0000256" key="6">
    <source>
        <dbReference type="ARBA" id="ARBA00022723"/>
    </source>
</evidence>
<dbReference type="PATRIC" id="fig|1045004.4.peg.234"/>
<dbReference type="STRING" id="336988.NT96_04355"/>
<reference evidence="11 12" key="1">
    <citation type="journal article" date="2012" name="PLoS ONE">
        <title>Functional divergence in the genus oenococcus as predicted by genome sequencing of the newly-described species, Oenococcus kitaharae.</title>
        <authorList>
            <person name="Borneman A.R."/>
            <person name="McCarthy J.M."/>
            <person name="Chambers P.J."/>
            <person name="Bartowsky E.J."/>
        </authorList>
    </citation>
    <scope>NUCLEOTIDE SEQUENCE [LARGE SCALE GENOMIC DNA]</scope>
    <source>
        <strain evidence="12">DSM17330</strain>
    </source>
</reference>
<dbReference type="Gene3D" id="3.40.50.300">
    <property type="entry name" value="P-loop containing nucleotide triphosphate hydrolases"/>
    <property type="match status" value="1"/>
</dbReference>
<evidence type="ECO:0000313" key="11">
    <source>
        <dbReference type="EMBL" id="EHN58357.1"/>
    </source>
</evidence>
<dbReference type="RefSeq" id="WP_007744578.1">
    <property type="nucleotide sequence ID" value="NZ_CM001398.1"/>
</dbReference>
<evidence type="ECO:0000313" key="12">
    <source>
        <dbReference type="Proteomes" id="UP000004959"/>
    </source>
</evidence>
<dbReference type="EMBL" id="AFVZ01000001">
    <property type="protein sequence ID" value="EHN58357.1"/>
    <property type="molecule type" value="Genomic_DNA"/>
</dbReference>
<accession>G9WHL8</accession>
<dbReference type="PANTHER" id="PTHR33540">
    <property type="entry name" value="TRNA THREONYLCARBAMOYLADENOSINE BIOSYNTHESIS PROTEIN TSAE"/>
    <property type="match status" value="1"/>
</dbReference>
<keyword evidence="8" id="KW-0067">ATP-binding</keyword>
<evidence type="ECO:0000256" key="4">
    <source>
        <dbReference type="ARBA" id="ARBA00022490"/>
    </source>
</evidence>
<evidence type="ECO:0000256" key="10">
    <source>
        <dbReference type="ARBA" id="ARBA00032441"/>
    </source>
</evidence>
<keyword evidence="5" id="KW-0819">tRNA processing</keyword>
<dbReference type="GO" id="GO:0046872">
    <property type="term" value="F:metal ion binding"/>
    <property type="evidence" value="ECO:0007669"/>
    <property type="project" value="UniProtKB-KW"/>
</dbReference>
<dbReference type="Proteomes" id="UP000004959">
    <property type="component" value="Chromosome"/>
</dbReference>
<dbReference type="SUPFAM" id="SSF52540">
    <property type="entry name" value="P-loop containing nucleoside triphosphate hydrolases"/>
    <property type="match status" value="1"/>
</dbReference>
<keyword evidence="4" id="KW-0963">Cytoplasm</keyword>
<proteinExistence type="inferred from homology"/>
<keyword evidence="7" id="KW-0547">Nucleotide-binding</keyword>
<evidence type="ECO:0000256" key="2">
    <source>
        <dbReference type="ARBA" id="ARBA00007599"/>
    </source>
</evidence>
<dbReference type="PANTHER" id="PTHR33540:SF2">
    <property type="entry name" value="TRNA THREONYLCARBAMOYLADENOSINE BIOSYNTHESIS PROTEIN TSAE"/>
    <property type="match status" value="1"/>
</dbReference>
<keyword evidence="9" id="KW-0460">Magnesium</keyword>